<feature type="region of interest" description="Disordered" evidence="1">
    <location>
        <begin position="1"/>
        <end position="76"/>
    </location>
</feature>
<dbReference type="EMBL" id="BPLR01021123">
    <property type="protein sequence ID" value="GIX86253.1"/>
    <property type="molecule type" value="Genomic_DNA"/>
</dbReference>
<evidence type="ECO:0000313" key="3">
    <source>
        <dbReference type="Proteomes" id="UP001054945"/>
    </source>
</evidence>
<feature type="compositionally biased region" description="Low complexity" evidence="1">
    <location>
        <begin position="49"/>
        <end position="69"/>
    </location>
</feature>
<reference evidence="2 3" key="1">
    <citation type="submission" date="2021-06" db="EMBL/GenBank/DDBJ databases">
        <title>Caerostris extrusa draft genome.</title>
        <authorList>
            <person name="Kono N."/>
            <person name="Arakawa K."/>
        </authorList>
    </citation>
    <scope>NUCLEOTIDE SEQUENCE [LARGE SCALE GENOMIC DNA]</scope>
</reference>
<keyword evidence="3" id="KW-1185">Reference proteome</keyword>
<accession>A0AAV4NR75</accession>
<name>A0AAV4NR75_CAEEX</name>
<evidence type="ECO:0000313" key="2">
    <source>
        <dbReference type="EMBL" id="GIX86253.1"/>
    </source>
</evidence>
<comment type="caution">
    <text evidence="2">The sequence shown here is derived from an EMBL/GenBank/DDBJ whole genome shotgun (WGS) entry which is preliminary data.</text>
</comment>
<sequence length="194" mass="20844">MQESVECGGGVMMVDGSHGTIPPPPHQDTSTQLQVLQPAKSPVTTTAASTPVSLSSPAGSSAGVPSTSALPVAEETSVTTSGRSRWLKLRTTVQLSSAITQVNTRFQFIFQFLVSRYRCGQKPPLKREDSFLKRFSTRPIPDQNASEGSSRLAGEGIMKSPFLGIWRSVVNPDENILFTGSRCLPCVFSTMRGP</sequence>
<evidence type="ECO:0000256" key="1">
    <source>
        <dbReference type="SAM" id="MobiDB-lite"/>
    </source>
</evidence>
<dbReference type="Proteomes" id="UP001054945">
    <property type="component" value="Unassembled WGS sequence"/>
</dbReference>
<gene>
    <name evidence="2" type="primary">Csa-cGMP</name>
    <name evidence="2" type="ORF">CEXT_575921</name>
</gene>
<organism evidence="2 3">
    <name type="scientific">Caerostris extrusa</name>
    <name type="common">Bark spider</name>
    <name type="synonym">Caerostris bankana</name>
    <dbReference type="NCBI Taxonomy" id="172846"/>
    <lineage>
        <taxon>Eukaryota</taxon>
        <taxon>Metazoa</taxon>
        <taxon>Ecdysozoa</taxon>
        <taxon>Arthropoda</taxon>
        <taxon>Chelicerata</taxon>
        <taxon>Arachnida</taxon>
        <taxon>Araneae</taxon>
        <taxon>Araneomorphae</taxon>
        <taxon>Entelegynae</taxon>
        <taxon>Araneoidea</taxon>
        <taxon>Araneidae</taxon>
        <taxon>Caerostris</taxon>
    </lineage>
</organism>
<protein>
    <submittedName>
        <fullName evidence="2">Csa-cGMP gated channel alpha 1</fullName>
    </submittedName>
</protein>
<dbReference type="AlphaFoldDB" id="A0AAV4NR75"/>
<proteinExistence type="predicted"/>